<dbReference type="GO" id="GO:0006032">
    <property type="term" value="P:chitin catabolic process"/>
    <property type="evidence" value="ECO:0007669"/>
    <property type="project" value="UniProtKB-KW"/>
</dbReference>
<evidence type="ECO:0000259" key="14">
    <source>
        <dbReference type="PROSITE" id="PS51910"/>
    </source>
</evidence>
<dbReference type="STRING" id="1116229.S3CPE8"/>
<dbReference type="SUPFAM" id="SSF54556">
    <property type="entry name" value="Chitinase insertion domain"/>
    <property type="match status" value="1"/>
</dbReference>
<dbReference type="SMART" id="SM00636">
    <property type="entry name" value="Glyco_18"/>
    <property type="match status" value="1"/>
</dbReference>
<dbReference type="InterPro" id="IPR018371">
    <property type="entry name" value="Chitin-binding_1_CS"/>
</dbReference>
<evidence type="ECO:0000256" key="4">
    <source>
        <dbReference type="ARBA" id="ARBA00022669"/>
    </source>
</evidence>
<dbReference type="Pfam" id="PF00187">
    <property type="entry name" value="Chitin_bind_1"/>
    <property type="match status" value="1"/>
</dbReference>
<dbReference type="OrthoDB" id="73875at2759"/>
<dbReference type="PROSITE" id="PS51910">
    <property type="entry name" value="GH18_2"/>
    <property type="match status" value="1"/>
</dbReference>
<feature type="disulfide bond" evidence="10">
    <location>
        <begin position="38"/>
        <end position="52"/>
    </location>
</feature>
<feature type="domain" description="GH18" evidence="14">
    <location>
        <begin position="80"/>
        <end position="432"/>
    </location>
</feature>
<evidence type="ECO:0000313" key="15">
    <source>
        <dbReference type="EMBL" id="EPE27580.1"/>
    </source>
</evidence>
<dbReference type="Pfam" id="PF00704">
    <property type="entry name" value="Glyco_hydro_18"/>
    <property type="match status" value="1"/>
</dbReference>
<dbReference type="EC" id="3.2.1.14" evidence="3"/>
<evidence type="ECO:0000256" key="3">
    <source>
        <dbReference type="ARBA" id="ARBA00012729"/>
    </source>
</evidence>
<evidence type="ECO:0000259" key="13">
    <source>
        <dbReference type="PROSITE" id="PS50941"/>
    </source>
</evidence>
<dbReference type="PROSITE" id="PS01095">
    <property type="entry name" value="GH18_1"/>
    <property type="match status" value="1"/>
</dbReference>
<dbReference type="CDD" id="cd00035">
    <property type="entry name" value="ChtBD1"/>
    <property type="match status" value="1"/>
</dbReference>
<name>S3CPE8_GLAL2</name>
<comment type="caution">
    <text evidence="10">Lacks conserved residue(s) required for the propagation of feature annotation.</text>
</comment>
<keyword evidence="8 11" id="KW-0326">Glycosidase</keyword>
<evidence type="ECO:0000256" key="2">
    <source>
        <dbReference type="ARBA" id="ARBA00008682"/>
    </source>
</evidence>
<dbReference type="SUPFAM" id="SSF57016">
    <property type="entry name" value="Plant lectins/antimicrobial peptides"/>
    <property type="match status" value="1"/>
</dbReference>
<dbReference type="eggNOG" id="KOG2806">
    <property type="taxonomic scope" value="Eukaryota"/>
</dbReference>
<dbReference type="GO" id="GO:0008061">
    <property type="term" value="F:chitin binding"/>
    <property type="evidence" value="ECO:0007669"/>
    <property type="project" value="UniProtKB-UniRule"/>
</dbReference>
<dbReference type="PANTHER" id="PTHR11177:SF402">
    <property type="entry name" value="CHITINASE"/>
    <property type="match status" value="1"/>
</dbReference>
<comment type="similarity">
    <text evidence="2">Belongs to the glycosyl hydrolase 18 family. Chitinase class V subfamily.</text>
</comment>
<dbReference type="PROSITE" id="PS00026">
    <property type="entry name" value="CHIT_BIND_I_1"/>
    <property type="match status" value="1"/>
</dbReference>
<dbReference type="Gene3D" id="3.20.20.80">
    <property type="entry name" value="Glycosidases"/>
    <property type="match status" value="1"/>
</dbReference>
<dbReference type="InterPro" id="IPR001579">
    <property type="entry name" value="Glyco_hydro_18_chit_AS"/>
</dbReference>
<dbReference type="GeneID" id="19463426"/>
<evidence type="ECO:0000256" key="1">
    <source>
        <dbReference type="ARBA" id="ARBA00000822"/>
    </source>
</evidence>
<dbReference type="Proteomes" id="UP000016922">
    <property type="component" value="Unassembled WGS sequence"/>
</dbReference>
<evidence type="ECO:0000256" key="12">
    <source>
        <dbReference type="SAM" id="MobiDB-lite"/>
    </source>
</evidence>
<dbReference type="InterPro" id="IPR011583">
    <property type="entry name" value="Chitinase_II/V-like_cat"/>
</dbReference>
<evidence type="ECO:0000256" key="11">
    <source>
        <dbReference type="RuleBase" id="RU000489"/>
    </source>
</evidence>
<evidence type="ECO:0000256" key="8">
    <source>
        <dbReference type="ARBA" id="ARBA00023295"/>
    </source>
</evidence>
<evidence type="ECO:0000256" key="6">
    <source>
        <dbReference type="ARBA" id="ARBA00023024"/>
    </source>
</evidence>
<dbReference type="SMART" id="SM00270">
    <property type="entry name" value="ChtBD1"/>
    <property type="match status" value="1"/>
</dbReference>
<dbReference type="GO" id="GO:0008843">
    <property type="term" value="F:endochitinase activity"/>
    <property type="evidence" value="ECO:0007669"/>
    <property type="project" value="UniProtKB-EC"/>
</dbReference>
<dbReference type="PANTHER" id="PTHR11177">
    <property type="entry name" value="CHITINASE"/>
    <property type="match status" value="1"/>
</dbReference>
<evidence type="ECO:0000256" key="9">
    <source>
        <dbReference type="ARBA" id="ARBA00023326"/>
    </source>
</evidence>
<protein>
    <recommendedName>
        <fullName evidence="3">chitinase</fullName>
        <ecNumber evidence="3">3.2.1.14</ecNumber>
    </recommendedName>
</protein>
<feature type="domain" description="Chitin-binding type-1" evidence="13">
    <location>
        <begin position="19"/>
        <end position="64"/>
    </location>
</feature>
<dbReference type="InterPro" id="IPR001223">
    <property type="entry name" value="Glyco_hydro18_cat"/>
</dbReference>
<keyword evidence="4 10" id="KW-0147">Chitin-binding</keyword>
<dbReference type="Gene3D" id="3.10.50.10">
    <property type="match status" value="1"/>
</dbReference>
<dbReference type="Pfam" id="PF14040">
    <property type="entry name" value="DNase_NucA_NucB"/>
    <property type="match status" value="1"/>
</dbReference>
<evidence type="ECO:0000313" key="16">
    <source>
        <dbReference type="Proteomes" id="UP000016922"/>
    </source>
</evidence>
<feature type="disulfide bond" evidence="10">
    <location>
        <begin position="33"/>
        <end position="45"/>
    </location>
</feature>
<dbReference type="HOGENOM" id="CLU_001837_4_0_1"/>
<dbReference type="RefSeq" id="XP_008084939.1">
    <property type="nucleotide sequence ID" value="XM_008086748.1"/>
</dbReference>
<accession>S3CPE8</accession>
<dbReference type="OMA" id="FARIVSM"/>
<keyword evidence="16" id="KW-1185">Reference proteome</keyword>
<dbReference type="InterPro" id="IPR029070">
    <property type="entry name" value="Chitinase_insertion_sf"/>
</dbReference>
<dbReference type="InterPro" id="IPR017853">
    <property type="entry name" value="GH"/>
</dbReference>
<dbReference type="PROSITE" id="PS50941">
    <property type="entry name" value="CHIT_BIND_I_2"/>
    <property type="match status" value="1"/>
</dbReference>
<dbReference type="EMBL" id="KE145369">
    <property type="protein sequence ID" value="EPE27580.1"/>
    <property type="molecule type" value="Genomic_DNA"/>
</dbReference>
<gene>
    <name evidence="15" type="ORF">GLAREA_04371</name>
</gene>
<keyword evidence="10" id="KW-1015">Disulfide bond</keyword>
<dbReference type="InterPro" id="IPR036861">
    <property type="entry name" value="Endochitinase-like_sf"/>
</dbReference>
<reference evidence="15 16" key="1">
    <citation type="journal article" date="2013" name="BMC Genomics">
        <title>Genomics-driven discovery of the pneumocandin biosynthetic gene cluster in the fungus Glarea lozoyensis.</title>
        <authorList>
            <person name="Chen L."/>
            <person name="Yue Q."/>
            <person name="Zhang X."/>
            <person name="Xiang M."/>
            <person name="Wang C."/>
            <person name="Li S."/>
            <person name="Che Y."/>
            <person name="Ortiz-Lopez F.J."/>
            <person name="Bills G.F."/>
            <person name="Liu X."/>
            <person name="An Z."/>
        </authorList>
    </citation>
    <scope>NUCLEOTIDE SEQUENCE [LARGE SCALE GENOMIC DNA]</scope>
    <source>
        <strain evidence="16">ATCC 20868 / MF5171</strain>
    </source>
</reference>
<dbReference type="InterPro" id="IPR050314">
    <property type="entry name" value="Glycosyl_Hydrlase_18"/>
</dbReference>
<dbReference type="SUPFAM" id="SSF51445">
    <property type="entry name" value="(Trans)glycosidases"/>
    <property type="match status" value="1"/>
</dbReference>
<evidence type="ECO:0000256" key="7">
    <source>
        <dbReference type="ARBA" id="ARBA00023277"/>
    </source>
</evidence>
<dbReference type="InterPro" id="IPR001002">
    <property type="entry name" value="Chitin-bd_1"/>
</dbReference>
<dbReference type="GO" id="GO:0000272">
    <property type="term" value="P:polysaccharide catabolic process"/>
    <property type="evidence" value="ECO:0007669"/>
    <property type="project" value="UniProtKB-KW"/>
</dbReference>
<dbReference type="InterPro" id="IPR029476">
    <property type="entry name" value="DNase_NucA_NucB"/>
</dbReference>
<feature type="region of interest" description="Disordered" evidence="12">
    <location>
        <begin position="987"/>
        <end position="1006"/>
    </location>
</feature>
<comment type="catalytic activity">
    <reaction evidence="1">
        <text>Random endo-hydrolysis of N-acetyl-beta-D-glucosaminide (1-&gt;4)-beta-linkages in chitin and chitodextrins.</text>
        <dbReference type="EC" id="3.2.1.14"/>
    </reaction>
</comment>
<keyword evidence="6" id="KW-0146">Chitin degradation</keyword>
<dbReference type="Gene3D" id="3.30.60.10">
    <property type="entry name" value="Endochitinase-like"/>
    <property type="match status" value="1"/>
</dbReference>
<evidence type="ECO:0000256" key="10">
    <source>
        <dbReference type="PROSITE-ProRule" id="PRU00261"/>
    </source>
</evidence>
<sequence length="1806" mass="200328">MANADLDQITAETGSCDALAECGQYAAFDKFKCPLNVCCSKHGFCGFDDQFCNSECQNSGGCLPVVRPTCSESTDAMSAEVRIGYYGAWSAGRGCNALEPEGIPAGVLTHIYVAFEFVSANHEITDENGPVVGRVSRLKSLYPGLKVVIALGGWVFNDRPTQTRFSDMASSESNRQAFITSLVAYMRKYALNGVDIDWEYPVADDRGGIPQDFDNFVTLVSEIRAKFDSIDPGWELTMTLPASYWYLRGFNVKGLVKYVNWFNVMTYDIHGLWDQKNVWTGPFLKGHTNITEIEDGLDLLWRNGITPDKVVMGYGFYGRGFTMTDNSCSTPPSCTFSGPAFPGDCTNEPGILSYNEVIGHEKQLSSHKFYDEKSSVRWMVYGSNQWISWDDAQSFEAKKKFMFSRCLKGLMIWELGLDTADFQALTGLFGEDAVGNALRDTSLNPGEKDKLARDLAAFTGQNCYVTSSCTKGGRSEGGQTSICSSGYSSVEVAHNPTQMNRHPERGSPEVCDEGEFHHICCPTEAQPRNCDWEGIPQKDIMGCKRGCGPSQFELTNDAYIDKFGLKECGVGSKSLCCDSTQILQKCHWTSCLFSSGTSNCAVNEVSVATRYDADDGTNCKSQTGLGNGGTQGPMTAQYFRSYCCPKDDPLEDCQWSNDLSRAPKEHTLRRCALKTCDSGELEITEALKPSTLYELQKEQGAEVCDFYNGLPGFAPEYPLCCSPPSKFDRDWPVNPAYLWNGAHVGEKDDVSWVFADNFGNNNKDTSPTNLEENPGEDPYGFVMLDGPPGSIAKQFDAQFTVITRDEPLIIKPRSLVTTNKTVLDATFDHLEETVQVYCNHHQDSKHCNEVFYKGAKDTIIKLPDHVGEGPYARIVSMEPMLEPTQLPPWAIRKRTEQNLHGNGIYKLVFDYDFHAIKREEGEEVFMRVDYTNLQKYWGEITDEDPKNWRKKRSEQTNFQSWKARVDKAKNAPNATLQDDWKFSTRGKADFSPEGPISPAPRKDNCTDQASDIELTRPGGLVRRGYGPFLNWFRKLTTITKEEAGVLPMGLNQQFTIYSGRLKCSDGPVTITAGLDITAETTIEMGAKYAYYFSGTVVPPKIIDTYVYVGAQPKVYAGVNIRGNAQLAYKSEVRRLIDTITYPGLSIRGIATVGPSLDLWGQIEASLTISGQVKVGAQYVFQPVELYLPNDDATHDRASDKLSDMKTDHAGMSPVFQANVKAELDAHLRITPELNCGIRVGGKIGPLHGTLVDAQVTAFMNTSVHFNALATASTDGLTSSWEYGYKVELLWRIGIAAVATVCCKYGSWRTKVYYPVDWQTLPLYGPVLVKSSGDSSSTKRRDVDADPWTLSEKPLPNPLFGWSSTAPLDVSSSSFDSNTNTSLVRRQARAKETEFMLGSFKCTSGPGKCGTPSINRNTGRDATTLANIERPNRLQKRVPTDCRLRIPNLYYNCEGFFADVTVQSQVTSVTIPGLCSSVRTFLGNRGINNDQYVLTWDSARQAKRREETCGSSRNICSERPGDDGENARYKHALGAPWDQILNLVNCDEFPFASTEEGGWGYTGSELGLAPVNPTGTTRTCIPSWQNDLQGQCNNLMNRINTNVRYFNDPENPDDSPENANWQSWIAKNGGWEKADTSLSWFQKRNFTLHLVNNPETGPSTFPDNQFQSGSLFSTGGRVPAVQNNGAMTNAAWIICAVNLRGQDRYRFGRNLVGALAHNGWCWDGQSTTAAWGGVNNVQRLQYFACDVDFVGSIRQKRGEPEPVPIGYFGGEPIYNVKRSDDRHVFDIDIPIAEARIPDYRHSVPLSD</sequence>
<dbReference type="KEGG" id="glz:GLAREA_04371"/>
<proteinExistence type="inferred from homology"/>
<keyword evidence="9" id="KW-0624">Polysaccharide degradation</keyword>
<keyword evidence="5 11" id="KW-0378">Hydrolase</keyword>
<feature type="region of interest" description="Disordered" evidence="12">
    <location>
        <begin position="1330"/>
        <end position="1349"/>
    </location>
</feature>
<keyword evidence="7" id="KW-0119">Carbohydrate metabolism</keyword>
<evidence type="ECO:0000256" key="5">
    <source>
        <dbReference type="ARBA" id="ARBA00022801"/>
    </source>
</evidence>
<organism evidence="15 16">
    <name type="scientific">Glarea lozoyensis (strain ATCC 20868 / MF5171)</name>
    <dbReference type="NCBI Taxonomy" id="1116229"/>
    <lineage>
        <taxon>Eukaryota</taxon>
        <taxon>Fungi</taxon>
        <taxon>Dikarya</taxon>
        <taxon>Ascomycota</taxon>
        <taxon>Pezizomycotina</taxon>
        <taxon>Leotiomycetes</taxon>
        <taxon>Helotiales</taxon>
        <taxon>Helotiaceae</taxon>
        <taxon>Glarea</taxon>
    </lineage>
</organism>